<feature type="domain" description="Aldehyde oxidase/xanthine dehydrogenase a/b hammerhead" evidence="3">
    <location>
        <begin position="29"/>
        <end position="147"/>
    </location>
</feature>
<dbReference type="EMBL" id="DYVF01000013">
    <property type="protein sequence ID" value="HJG30083.1"/>
    <property type="molecule type" value="Genomic_DNA"/>
</dbReference>
<dbReference type="Gene3D" id="3.30.365.10">
    <property type="entry name" value="Aldehyde oxidase/xanthine dehydrogenase, molybdopterin binding domain"/>
    <property type="match status" value="4"/>
</dbReference>
<evidence type="ECO:0000256" key="1">
    <source>
        <dbReference type="ARBA" id="ARBA00022505"/>
    </source>
</evidence>
<comment type="caution">
    <text evidence="4">The sequence shown here is derived from an EMBL/GenBank/DDBJ whole genome shotgun (WGS) entry which is preliminary data.</text>
</comment>
<keyword evidence="1" id="KW-0500">Molybdenum</keyword>
<dbReference type="InterPro" id="IPR037165">
    <property type="entry name" value="AldOxase/xan_DH_Mopterin-bd_sf"/>
</dbReference>
<dbReference type="NCBIfam" id="NF007426">
    <property type="entry name" value="PRK09970.1"/>
    <property type="match status" value="1"/>
</dbReference>
<evidence type="ECO:0000259" key="3">
    <source>
        <dbReference type="SMART" id="SM01008"/>
    </source>
</evidence>
<gene>
    <name evidence="4" type="primary">xdhA</name>
    <name evidence="4" type="ORF">K8U80_01670</name>
</gene>
<dbReference type="GO" id="GO:0005506">
    <property type="term" value="F:iron ion binding"/>
    <property type="evidence" value="ECO:0007669"/>
    <property type="project" value="InterPro"/>
</dbReference>
<evidence type="ECO:0000313" key="4">
    <source>
        <dbReference type="EMBL" id="HJG30083.1"/>
    </source>
</evidence>
<dbReference type="InterPro" id="IPR036856">
    <property type="entry name" value="Ald_Oxase/Xan_DH_a/b_sf"/>
</dbReference>
<dbReference type="EC" id="1.17.1.4" evidence="4"/>
<dbReference type="PANTHER" id="PTHR11908:SF132">
    <property type="entry name" value="ALDEHYDE OXIDASE 1-RELATED"/>
    <property type="match status" value="1"/>
</dbReference>
<accession>A0A921IQF0</accession>
<protein>
    <submittedName>
        <fullName evidence="4">Xanthine dehydrogenase molybdenum-binding subunit XdhA</fullName>
        <ecNumber evidence="4">1.17.1.4</ecNumber>
    </submittedName>
</protein>
<dbReference type="PANTHER" id="PTHR11908">
    <property type="entry name" value="XANTHINE DEHYDROGENASE"/>
    <property type="match status" value="1"/>
</dbReference>
<dbReference type="SMART" id="SM01008">
    <property type="entry name" value="Ald_Xan_dh_C"/>
    <property type="match status" value="1"/>
</dbReference>
<keyword evidence="2 4" id="KW-0560">Oxidoreductase</keyword>
<dbReference type="Pfam" id="PF02738">
    <property type="entry name" value="MoCoBD_1"/>
    <property type="match status" value="1"/>
</dbReference>
<dbReference type="InterPro" id="IPR050028">
    <property type="entry name" value="XdhA_XDHase"/>
</dbReference>
<dbReference type="SUPFAM" id="SSF56003">
    <property type="entry name" value="Molybdenum cofactor-binding domain"/>
    <property type="match status" value="1"/>
</dbReference>
<dbReference type="SUPFAM" id="SSF54665">
    <property type="entry name" value="CO dehydrogenase molybdoprotein N-domain-like"/>
    <property type="match status" value="1"/>
</dbReference>
<dbReference type="Gene3D" id="3.90.1170.50">
    <property type="entry name" value="Aldehyde oxidase/xanthine dehydrogenase, a/b hammerhead"/>
    <property type="match status" value="1"/>
</dbReference>
<organism evidence="4 5">
    <name type="scientific">Collinsella ihumii</name>
    <dbReference type="NCBI Taxonomy" id="1720204"/>
    <lineage>
        <taxon>Bacteria</taxon>
        <taxon>Bacillati</taxon>
        <taxon>Actinomycetota</taxon>
        <taxon>Coriobacteriia</taxon>
        <taxon>Coriobacteriales</taxon>
        <taxon>Coriobacteriaceae</taxon>
        <taxon>Collinsella</taxon>
    </lineage>
</organism>
<dbReference type="AlphaFoldDB" id="A0A921IQF0"/>
<sequence length="781" mass="85834">MELQFWKKVAPMHEVGAAVQRVDAIDKVKGTAKYTDDLCPKPCLVARVVHAQIANGWVRAIDTTEAESLPGVVAVFTFKDVPEHRFPTPGHPWSVDPAHQDVADRRLLDDRVRIYGDDIAVVVAEDNVAADRGVRSVLSHVDYEELPPMTTVAQALAPDAPVLHPEVRKTNVLAHSDMVTPLEGTGYDSVEEALSDPRYHHYEAHTETQQVDQTHIETNVCYAYMESGRITVVSSTQIPHIVRRVCGQALGVPWGTIRVIKPYIGGGFGNKQEVLYEPLCAWLTSQLGGRVVEIELPREEVFQNTRSRHPMSFDVQCAYDDDMNIIARSCSCLSNQGGYASHGHALAANAINAFRWAYKDKVGCHTQASTVYTNIPAPGAMRAYGMPQGQFTVECMMDDIARKEGWDPIDFRLKNLMPEGYSDPFNGITNHANGFPQTLIAGREASGWDDFKARYKDETGPIRHGIGMSAFVYKTGVYPISLETSTARLVLNQDGTCQLSVGATEIGQGADTVFSQMAAETIGVPTSWVHIVSFQDTDVTPFDTGAYASRQTYVTGHAVRKTAEKFRQNILDYAYELKPEARGLTIAGGEIVDEAGEVVLGMEELAQEAFYSFRHSVHIHAEETAQVRDNTFAFGTCFVKVEVDMPLGRVKILDILNVHDSGRIINPVTAEGQVHGGMAQGIGAALYEEQLIDPATGRLLNPNLLDYKIPTSMDVPDLKCLFVETDDPSGPYGNKALGEPPLMPPTPAIRNAILDATGCAFYQIPMTQQRLVAKFKEEGLI</sequence>
<reference evidence="4" key="1">
    <citation type="journal article" date="2021" name="PeerJ">
        <title>Extensive microbial diversity within the chicken gut microbiome revealed by metagenomics and culture.</title>
        <authorList>
            <person name="Gilroy R."/>
            <person name="Ravi A."/>
            <person name="Getino M."/>
            <person name="Pursley I."/>
            <person name="Horton D.L."/>
            <person name="Alikhan N.F."/>
            <person name="Baker D."/>
            <person name="Gharbi K."/>
            <person name="Hall N."/>
            <person name="Watson M."/>
            <person name="Adriaenssens E.M."/>
            <person name="Foster-Nyarko E."/>
            <person name="Jarju S."/>
            <person name="Secka A."/>
            <person name="Antonio M."/>
            <person name="Oren A."/>
            <person name="Chaudhuri R.R."/>
            <person name="La Ragione R."/>
            <person name="Hildebrand F."/>
            <person name="Pallen M.J."/>
        </authorList>
    </citation>
    <scope>NUCLEOTIDE SEQUENCE</scope>
    <source>
        <strain evidence="4">ChiGjej2B2-7701</strain>
    </source>
</reference>
<dbReference type="GO" id="GO:0004854">
    <property type="term" value="F:xanthine dehydrogenase activity"/>
    <property type="evidence" value="ECO:0007669"/>
    <property type="project" value="UniProtKB-EC"/>
</dbReference>
<dbReference type="Proteomes" id="UP000746751">
    <property type="component" value="Unassembled WGS sequence"/>
</dbReference>
<evidence type="ECO:0000313" key="5">
    <source>
        <dbReference type="Proteomes" id="UP000746751"/>
    </source>
</evidence>
<dbReference type="InterPro" id="IPR008274">
    <property type="entry name" value="AldOxase/xan_DH_MoCoBD1"/>
</dbReference>
<dbReference type="InterPro" id="IPR000674">
    <property type="entry name" value="Ald_Oxase/Xan_DH_a/b"/>
</dbReference>
<dbReference type="InterPro" id="IPR046867">
    <property type="entry name" value="AldOxase/xan_DH_MoCoBD2"/>
</dbReference>
<dbReference type="NCBIfam" id="NF043082">
    <property type="entry name" value="XdhA_XDHase"/>
    <property type="match status" value="1"/>
</dbReference>
<dbReference type="Pfam" id="PF20256">
    <property type="entry name" value="MoCoBD_2"/>
    <property type="match status" value="1"/>
</dbReference>
<dbReference type="GO" id="GO:0002197">
    <property type="term" value="C:xanthine dehydrogenase complex"/>
    <property type="evidence" value="ECO:0007669"/>
    <property type="project" value="InterPro"/>
</dbReference>
<proteinExistence type="predicted"/>
<evidence type="ECO:0000256" key="2">
    <source>
        <dbReference type="ARBA" id="ARBA00023002"/>
    </source>
</evidence>
<reference evidence="4" key="2">
    <citation type="submission" date="2021-09" db="EMBL/GenBank/DDBJ databases">
        <authorList>
            <person name="Gilroy R."/>
        </authorList>
    </citation>
    <scope>NUCLEOTIDE SEQUENCE</scope>
    <source>
        <strain evidence="4">ChiGjej2B2-7701</strain>
    </source>
</reference>
<dbReference type="Pfam" id="PF01315">
    <property type="entry name" value="Ald_Xan_dh_C"/>
    <property type="match status" value="1"/>
</dbReference>
<dbReference type="InterPro" id="IPR016208">
    <property type="entry name" value="Ald_Oxase/xanthine_DH-like"/>
</dbReference>
<name>A0A921IQF0_9ACTN</name>